<keyword evidence="6" id="KW-1185">Reference proteome</keyword>
<evidence type="ECO:0000259" key="2">
    <source>
        <dbReference type="PROSITE" id="PS50035"/>
    </source>
</evidence>
<gene>
    <name evidence="3" type="primary">clsA</name>
    <name evidence="4" type="ORF">OERS_29840</name>
    <name evidence="3" type="ORF">OJAG_04950</name>
</gene>
<dbReference type="CDD" id="cd09110">
    <property type="entry name" value="PLDc_CLS_1"/>
    <property type="match status" value="1"/>
</dbReference>
<dbReference type="PATRIC" id="fig|43678.3.peg.529"/>
<keyword evidence="1" id="KW-0472">Membrane</keyword>
<dbReference type="PANTHER" id="PTHR21248:SF22">
    <property type="entry name" value="PHOSPHOLIPASE D"/>
    <property type="match status" value="1"/>
</dbReference>
<keyword evidence="3" id="KW-0808">Transferase</keyword>
<comment type="caution">
    <text evidence="3">The sequence shown here is derived from an EMBL/GenBank/DDBJ whole genome shotgun (WGS) entry which is preliminary data.</text>
</comment>
<dbReference type="EC" id="2.7.8.-" evidence="3"/>
<organism evidence="3 5">
    <name type="scientific">Oerskovia enterophila</name>
    <dbReference type="NCBI Taxonomy" id="43678"/>
    <lineage>
        <taxon>Bacteria</taxon>
        <taxon>Bacillati</taxon>
        <taxon>Actinomycetota</taxon>
        <taxon>Actinomycetes</taxon>
        <taxon>Micrococcales</taxon>
        <taxon>Cellulomonadaceae</taxon>
        <taxon>Oerskovia</taxon>
    </lineage>
</organism>
<dbReference type="InterPro" id="IPR001736">
    <property type="entry name" value="PLipase_D/transphosphatidylase"/>
</dbReference>
<evidence type="ECO:0000313" key="3">
    <source>
        <dbReference type="EMBL" id="KZM36793.1"/>
    </source>
</evidence>
<accession>A0A163SV39</accession>
<dbReference type="AlphaFoldDB" id="A0A163SV39"/>
<sequence length="457" mass="51146">MTERVKSTRRVPDIAAVAVGPTDVTSFLRVLSASCGYGEQVRPSKTSPVQLARTVMARAAVLAVAVPMTVATGLVIADAIRKRRVTDPSRFPRSAPAEGRIGETETTIFTYGDDLYREMLAAIRGARRRIMLETYIWKGDELGQEFKDALIEASERGVEVFVIYDGFANLVVHREFLTFPSPIHVIRYPVFRPGVLVLNVRKSGRDHRKILVVDDEIGFVGGYNIGSMYATQWRDTHIRLEGPSAWELRNAFVDFWNSNRKSDQPPLEDPGSRLWLPELRAARNAPAHLVFPIRGIYLDAIDRASDHIYITQAYFIPDREILDALLMAAQRGVDVRVLVPERSNHVVADWLSRGLYTTLLRGGVTIWLYKDAMVHAKTATIDGRWTTIGTANIDRLSLTGNYEVNLEIVDAGIASQMEKVFEVDLSNCRELTLTEWSSRSIAAKLGEVALTPLRPLL</sequence>
<keyword evidence="1" id="KW-1133">Transmembrane helix</keyword>
<dbReference type="PANTHER" id="PTHR21248">
    <property type="entry name" value="CARDIOLIPIN SYNTHASE"/>
    <property type="match status" value="1"/>
</dbReference>
<feature type="transmembrane region" description="Helical" evidence="1">
    <location>
        <begin position="55"/>
        <end position="77"/>
    </location>
</feature>
<evidence type="ECO:0000313" key="4">
    <source>
        <dbReference type="EMBL" id="OCI30326.1"/>
    </source>
</evidence>
<dbReference type="EMBL" id="LRIE01000041">
    <property type="protein sequence ID" value="KZM36793.1"/>
    <property type="molecule type" value="Genomic_DNA"/>
</dbReference>
<dbReference type="Gene3D" id="3.30.870.10">
    <property type="entry name" value="Endonuclease Chain A"/>
    <property type="match status" value="2"/>
</dbReference>
<feature type="domain" description="PLD phosphodiesterase" evidence="2">
    <location>
        <begin position="370"/>
        <end position="397"/>
    </location>
</feature>
<dbReference type="SMART" id="SM00155">
    <property type="entry name" value="PLDc"/>
    <property type="match status" value="2"/>
</dbReference>
<evidence type="ECO:0000256" key="1">
    <source>
        <dbReference type="SAM" id="Phobius"/>
    </source>
</evidence>
<name>A0A163SV39_9CELL</name>
<dbReference type="InterPro" id="IPR025202">
    <property type="entry name" value="PLD-like_dom"/>
</dbReference>
<evidence type="ECO:0000313" key="5">
    <source>
        <dbReference type="Proteomes" id="UP000076447"/>
    </source>
</evidence>
<keyword evidence="1" id="KW-0812">Transmembrane</keyword>
<feature type="domain" description="PLD phosphodiesterase" evidence="2">
    <location>
        <begin position="202"/>
        <end position="229"/>
    </location>
</feature>
<dbReference type="STRING" id="43678.OJAG_04950"/>
<dbReference type="Proteomes" id="UP000076447">
    <property type="component" value="Unassembled WGS sequence"/>
</dbReference>
<dbReference type="Proteomes" id="UP000093412">
    <property type="component" value="Unassembled WGS sequence"/>
</dbReference>
<dbReference type="PROSITE" id="PS50035">
    <property type="entry name" value="PLD"/>
    <property type="match status" value="2"/>
</dbReference>
<evidence type="ECO:0000313" key="6">
    <source>
        <dbReference type="Proteomes" id="UP000093412"/>
    </source>
</evidence>
<dbReference type="SUPFAM" id="SSF56024">
    <property type="entry name" value="Phospholipase D/nuclease"/>
    <property type="match status" value="2"/>
</dbReference>
<dbReference type="EMBL" id="MAQA01000039">
    <property type="protein sequence ID" value="OCI30326.1"/>
    <property type="molecule type" value="Genomic_DNA"/>
</dbReference>
<protein>
    <submittedName>
        <fullName evidence="3">Major cardiolipin synthase ClsA</fullName>
        <ecNumber evidence="3">2.7.8.-</ecNumber>
    </submittedName>
</protein>
<proteinExistence type="predicted"/>
<dbReference type="CDD" id="cd09159">
    <property type="entry name" value="PLDc_ybhO_like_2"/>
    <property type="match status" value="1"/>
</dbReference>
<dbReference type="GO" id="GO:0032049">
    <property type="term" value="P:cardiolipin biosynthetic process"/>
    <property type="evidence" value="ECO:0007669"/>
    <property type="project" value="UniProtKB-ARBA"/>
</dbReference>
<reference evidence="4 6" key="2">
    <citation type="submission" date="2016-06" db="EMBL/GenBank/DDBJ databases">
        <title>Genome sequence of Oerskovia enterophila DSM 43852.</title>
        <authorList>
            <person name="Poehlein A."/>
            <person name="Jag V."/>
            <person name="Bengelsdorf F.R."/>
            <person name="Daniel R."/>
            <person name="Duerre P."/>
        </authorList>
    </citation>
    <scope>NUCLEOTIDE SEQUENCE [LARGE SCALE GENOMIC DNA]</scope>
    <source>
        <strain evidence="4 6">DSM 43852</strain>
    </source>
</reference>
<reference evidence="3 5" key="1">
    <citation type="submission" date="2016-01" db="EMBL/GenBank/DDBJ databases">
        <title>Genome sequence of Oerskovia enterophila VJag, an agar and cellulose degrading bacterium.</title>
        <authorList>
            <person name="Poehlein A."/>
            <person name="Jag V."/>
            <person name="Bengelsdorf F."/>
            <person name="Duerre P."/>
            <person name="Daniel R."/>
        </authorList>
    </citation>
    <scope>NUCLEOTIDE SEQUENCE [LARGE SCALE GENOMIC DNA]</scope>
    <source>
        <strain evidence="3 5">VJag</strain>
    </source>
</reference>
<dbReference type="Pfam" id="PF13091">
    <property type="entry name" value="PLDc_2"/>
    <property type="match status" value="2"/>
</dbReference>
<dbReference type="GO" id="GO:0030572">
    <property type="term" value="F:phosphatidyltransferase activity"/>
    <property type="evidence" value="ECO:0007669"/>
    <property type="project" value="UniProtKB-ARBA"/>
</dbReference>